<dbReference type="Proteomes" id="UP001162992">
    <property type="component" value="Chromosome 9"/>
</dbReference>
<evidence type="ECO:0000313" key="1">
    <source>
        <dbReference type="EMBL" id="KAJ7544617.1"/>
    </source>
</evidence>
<dbReference type="EMBL" id="CM055100">
    <property type="protein sequence ID" value="KAJ7544617.1"/>
    <property type="molecule type" value="Genomic_DNA"/>
</dbReference>
<name>A0ACC2CRL8_DIPCM</name>
<protein>
    <submittedName>
        <fullName evidence="1">Uncharacterized protein</fullName>
    </submittedName>
</protein>
<organism evidence="1 2">
    <name type="scientific">Diphasiastrum complanatum</name>
    <name type="common">Issler's clubmoss</name>
    <name type="synonym">Lycopodium complanatum</name>
    <dbReference type="NCBI Taxonomy" id="34168"/>
    <lineage>
        <taxon>Eukaryota</taxon>
        <taxon>Viridiplantae</taxon>
        <taxon>Streptophyta</taxon>
        <taxon>Embryophyta</taxon>
        <taxon>Tracheophyta</taxon>
        <taxon>Lycopodiopsida</taxon>
        <taxon>Lycopodiales</taxon>
        <taxon>Lycopodiaceae</taxon>
        <taxon>Lycopodioideae</taxon>
        <taxon>Diphasiastrum</taxon>
    </lineage>
</organism>
<proteinExistence type="predicted"/>
<evidence type="ECO:0000313" key="2">
    <source>
        <dbReference type="Proteomes" id="UP001162992"/>
    </source>
</evidence>
<sequence>MAICTGMWAKNAIFGPCGTTITSASSTHYASSSSFAVRRHPADLGPQRIDPQMSCSASSLQHSTLGIRSQYPFLHQQLPASIHLGRRPLFKTTLRKGGAMSTQCSLVLTNDALKWVLTVSAASLLLLRDNGIYKQLLVPLLALQLPHDVVYWCRGEYGLWTAFLALLVRLFYYIPAGELDLPLVLLLLFITAPSQVTQLRGTQAGIAISIVLAAYVAFQHFSRVGVAQGAFNRTTVVTTVAVILVVTIPLVFLFRGL</sequence>
<gene>
    <name evidence="1" type="ORF">O6H91_09G085900</name>
</gene>
<accession>A0ACC2CRL8</accession>
<comment type="caution">
    <text evidence="1">The sequence shown here is derived from an EMBL/GenBank/DDBJ whole genome shotgun (WGS) entry which is preliminary data.</text>
</comment>
<keyword evidence="2" id="KW-1185">Reference proteome</keyword>
<reference evidence="2" key="1">
    <citation type="journal article" date="2024" name="Proc. Natl. Acad. Sci. U.S.A.">
        <title>Extraordinary preservation of gene collinearity over three hundred million years revealed in homosporous lycophytes.</title>
        <authorList>
            <person name="Li C."/>
            <person name="Wickell D."/>
            <person name="Kuo L.Y."/>
            <person name="Chen X."/>
            <person name="Nie B."/>
            <person name="Liao X."/>
            <person name="Peng D."/>
            <person name="Ji J."/>
            <person name="Jenkins J."/>
            <person name="Williams M."/>
            <person name="Shu S."/>
            <person name="Plott C."/>
            <person name="Barry K."/>
            <person name="Rajasekar S."/>
            <person name="Grimwood J."/>
            <person name="Han X."/>
            <person name="Sun S."/>
            <person name="Hou Z."/>
            <person name="He W."/>
            <person name="Dai G."/>
            <person name="Sun C."/>
            <person name="Schmutz J."/>
            <person name="Leebens-Mack J.H."/>
            <person name="Li F.W."/>
            <person name="Wang L."/>
        </authorList>
    </citation>
    <scope>NUCLEOTIDE SEQUENCE [LARGE SCALE GENOMIC DNA]</scope>
    <source>
        <strain evidence="2">cv. PW_Plant_1</strain>
    </source>
</reference>